<evidence type="ECO:0000313" key="2">
    <source>
        <dbReference type="Proteomes" id="UP000479335"/>
    </source>
</evidence>
<evidence type="ECO:0000313" key="1">
    <source>
        <dbReference type="EMBL" id="MYM25779.1"/>
    </source>
</evidence>
<protein>
    <recommendedName>
        <fullName evidence="3">HK97 gp10 family phage protein</fullName>
    </recommendedName>
</protein>
<dbReference type="InterPro" id="IPR010064">
    <property type="entry name" value="HK97-gp10_tail"/>
</dbReference>
<organism evidence="1 2">
    <name type="scientific">Duganella flavida</name>
    <dbReference type="NCBI Taxonomy" id="2692175"/>
    <lineage>
        <taxon>Bacteria</taxon>
        <taxon>Pseudomonadati</taxon>
        <taxon>Pseudomonadota</taxon>
        <taxon>Betaproteobacteria</taxon>
        <taxon>Burkholderiales</taxon>
        <taxon>Oxalobacteraceae</taxon>
        <taxon>Telluria group</taxon>
        <taxon>Duganella</taxon>
    </lineage>
</organism>
<accession>A0A6L8KE92</accession>
<name>A0A6L8KE92_9BURK</name>
<dbReference type="AlphaFoldDB" id="A0A6L8KE92"/>
<sequence length="153" mass="16996">MTFRVDTSQLAAISAKLRHYSKVIKEEVAIEGAAAMAKVIYDEARIFAPVSEKAHVFYGRSSVRTGVKYTFQPGTLKAAIYRVYSKDRSDLNRKTYHVGWNHQKAPYGFMVEFGTSHAAANPFMRPSLARVPQAIQAAKGRMAVKLKEITGGI</sequence>
<comment type="caution">
    <text evidence="1">The sequence shown here is derived from an EMBL/GenBank/DDBJ whole genome shotgun (WGS) entry which is preliminary data.</text>
</comment>
<keyword evidence="2" id="KW-1185">Reference proteome</keyword>
<proteinExistence type="predicted"/>
<evidence type="ECO:0008006" key="3">
    <source>
        <dbReference type="Google" id="ProtNLM"/>
    </source>
</evidence>
<gene>
    <name evidence="1" type="ORF">GTP46_24430</name>
</gene>
<dbReference type="EMBL" id="WWCN01000018">
    <property type="protein sequence ID" value="MYM25779.1"/>
    <property type="molecule type" value="Genomic_DNA"/>
</dbReference>
<dbReference type="Proteomes" id="UP000479335">
    <property type="component" value="Unassembled WGS sequence"/>
</dbReference>
<dbReference type="NCBIfam" id="TIGR01725">
    <property type="entry name" value="phge_HK97_gp10"/>
    <property type="match status" value="1"/>
</dbReference>
<reference evidence="1 2" key="1">
    <citation type="submission" date="2019-12" db="EMBL/GenBank/DDBJ databases">
        <title>Novel species isolated from a subtropical stream in China.</title>
        <authorList>
            <person name="Lu H."/>
        </authorList>
    </citation>
    <scope>NUCLEOTIDE SEQUENCE [LARGE SCALE GENOMIC DNA]</scope>
    <source>
        <strain evidence="1 2">FT135W</strain>
    </source>
</reference>
<dbReference type="RefSeq" id="WP_161009216.1">
    <property type="nucleotide sequence ID" value="NZ_WWCN01000018.1"/>
</dbReference>